<dbReference type="GO" id="GO:0005634">
    <property type="term" value="C:nucleus"/>
    <property type="evidence" value="ECO:0007669"/>
    <property type="project" value="UniProtKB-SubCell"/>
</dbReference>
<feature type="compositionally biased region" description="Low complexity" evidence="3">
    <location>
        <begin position="94"/>
        <end position="110"/>
    </location>
</feature>
<dbReference type="InterPro" id="IPR040390">
    <property type="entry name" value="TIFY/JAZ"/>
</dbReference>
<comment type="function">
    <text evidence="2">Repressor of jasmonate responses.</text>
</comment>
<dbReference type="GO" id="GO:0031347">
    <property type="term" value="P:regulation of defense response"/>
    <property type="evidence" value="ECO:0007669"/>
    <property type="project" value="UniProtKB-UniRule"/>
</dbReference>
<name>A0A6N2KE81_SALVM</name>
<dbReference type="Pfam" id="PF06200">
    <property type="entry name" value="tify"/>
    <property type="match status" value="1"/>
</dbReference>
<proteinExistence type="inferred from homology"/>
<keyword evidence="2" id="KW-1184">Jasmonic acid signaling pathway</keyword>
<dbReference type="PROSITE" id="PS51320">
    <property type="entry name" value="TIFY"/>
    <property type="match status" value="1"/>
</dbReference>
<organism evidence="5">
    <name type="scientific">Salix viminalis</name>
    <name type="common">Common osier</name>
    <name type="synonym">Basket willow</name>
    <dbReference type="NCBI Taxonomy" id="40686"/>
    <lineage>
        <taxon>Eukaryota</taxon>
        <taxon>Viridiplantae</taxon>
        <taxon>Streptophyta</taxon>
        <taxon>Embryophyta</taxon>
        <taxon>Tracheophyta</taxon>
        <taxon>Spermatophyta</taxon>
        <taxon>Magnoliopsida</taxon>
        <taxon>eudicotyledons</taxon>
        <taxon>Gunneridae</taxon>
        <taxon>Pentapetalae</taxon>
        <taxon>rosids</taxon>
        <taxon>fabids</taxon>
        <taxon>Malpighiales</taxon>
        <taxon>Salicaceae</taxon>
        <taxon>Saliceae</taxon>
        <taxon>Salix</taxon>
    </lineage>
</organism>
<keyword evidence="2" id="KW-0539">Nucleus</keyword>
<evidence type="ECO:0000256" key="1">
    <source>
        <dbReference type="ARBA" id="ARBA00008614"/>
    </source>
</evidence>
<dbReference type="AlphaFoldDB" id="A0A6N2KE81"/>
<evidence type="ECO:0000256" key="3">
    <source>
        <dbReference type="SAM" id="MobiDB-lite"/>
    </source>
</evidence>
<dbReference type="PANTHER" id="PTHR33077:SF17">
    <property type="entry name" value="PROTEIN TIFY 5B"/>
    <property type="match status" value="1"/>
</dbReference>
<dbReference type="GO" id="GO:2000022">
    <property type="term" value="P:regulation of jasmonic acid mediated signaling pathway"/>
    <property type="evidence" value="ECO:0007669"/>
    <property type="project" value="UniProtKB-UniRule"/>
</dbReference>
<dbReference type="Pfam" id="PF09425">
    <property type="entry name" value="Jas_motif"/>
    <property type="match status" value="1"/>
</dbReference>
<sequence>MKRNCNLELRLLTSADSDNQHRRHQPLNRFMGNSRAEAANESRRSELKQQEQKQLTIFYNGRVLVCDVAELQARAILLLAGRETEEKLRGPVGSEPSASSPISPSQLYSPAGLPMKRSLQRFLKKRKNRIQATFPYKVNSELTGRMRNLVSREDQ</sequence>
<protein>
    <recommendedName>
        <fullName evidence="2">Protein TIFY</fullName>
    </recommendedName>
    <alternativeName>
        <fullName evidence="2">Jasmonate ZIM domain-containing protein</fullName>
    </alternativeName>
</protein>
<accession>A0A6N2KE81</accession>
<evidence type="ECO:0000313" key="5">
    <source>
        <dbReference type="EMBL" id="VFU26702.1"/>
    </source>
</evidence>
<comment type="similarity">
    <text evidence="1 2">Belongs to the TIFY/JAZ family.</text>
</comment>
<feature type="region of interest" description="Disordered" evidence="3">
    <location>
        <begin position="86"/>
        <end position="111"/>
    </location>
</feature>
<gene>
    <name evidence="5" type="ORF">SVIM_LOCUS73979</name>
</gene>
<evidence type="ECO:0000256" key="2">
    <source>
        <dbReference type="RuleBase" id="RU369065"/>
    </source>
</evidence>
<feature type="domain" description="Tify" evidence="4">
    <location>
        <begin position="48"/>
        <end position="82"/>
    </location>
</feature>
<dbReference type="SMART" id="SM00979">
    <property type="entry name" value="TIFY"/>
    <property type="match status" value="1"/>
</dbReference>
<dbReference type="InterPro" id="IPR018467">
    <property type="entry name" value="CCT_CS"/>
</dbReference>
<dbReference type="PANTHER" id="PTHR33077">
    <property type="entry name" value="PROTEIN TIFY 4A-RELATED-RELATED"/>
    <property type="match status" value="1"/>
</dbReference>
<dbReference type="EMBL" id="CAADRP010000335">
    <property type="protein sequence ID" value="VFU26702.1"/>
    <property type="molecule type" value="Genomic_DNA"/>
</dbReference>
<dbReference type="GO" id="GO:0009611">
    <property type="term" value="P:response to wounding"/>
    <property type="evidence" value="ECO:0007669"/>
    <property type="project" value="UniProtKB-UniRule"/>
</dbReference>
<comment type="subcellular location">
    <subcellularLocation>
        <location evidence="2">Nucleus</location>
    </subcellularLocation>
</comment>
<reference evidence="5" key="1">
    <citation type="submission" date="2019-03" db="EMBL/GenBank/DDBJ databases">
        <authorList>
            <person name="Mank J."/>
            <person name="Almeida P."/>
        </authorList>
    </citation>
    <scope>NUCLEOTIDE SEQUENCE</scope>
    <source>
        <strain evidence="5">78183</strain>
    </source>
</reference>
<dbReference type="InterPro" id="IPR010399">
    <property type="entry name" value="Tify_dom"/>
</dbReference>
<comment type="domain">
    <text evidence="2">The jas domain is required for interaction with COI1.</text>
</comment>
<evidence type="ECO:0000259" key="4">
    <source>
        <dbReference type="PROSITE" id="PS51320"/>
    </source>
</evidence>